<evidence type="ECO:0000256" key="5">
    <source>
        <dbReference type="ARBA" id="ARBA00023274"/>
    </source>
</evidence>
<comment type="subcellular location">
    <subcellularLocation>
        <location evidence="1">Mitochondrion</location>
    </subcellularLocation>
</comment>
<reference evidence="7" key="1">
    <citation type="submission" date="2021-06" db="EMBL/GenBank/DDBJ databases">
        <authorList>
            <person name="Hodson N. C."/>
            <person name="Mongue J. A."/>
            <person name="Jaron S. K."/>
        </authorList>
    </citation>
    <scope>NUCLEOTIDE SEQUENCE</scope>
</reference>
<dbReference type="PANTHER" id="PTHR13362">
    <property type="entry name" value="MITOCHONDRIAL RIBOSOMAL PROTEIN S33"/>
    <property type="match status" value="1"/>
</dbReference>
<gene>
    <name evidence="7" type="ORF">AFUS01_LOCUS3864</name>
</gene>
<proteinExistence type="inferred from homology"/>
<dbReference type="InterPro" id="IPR013219">
    <property type="entry name" value="Ribosomal_mS33"/>
</dbReference>
<keyword evidence="4" id="KW-0496">Mitochondrion</keyword>
<evidence type="ECO:0000313" key="7">
    <source>
        <dbReference type="EMBL" id="CAG7694891.1"/>
    </source>
</evidence>
<name>A0A8J2J7M2_9HEXA</name>
<evidence type="ECO:0000256" key="2">
    <source>
        <dbReference type="ARBA" id="ARBA00008970"/>
    </source>
</evidence>
<evidence type="ECO:0000256" key="1">
    <source>
        <dbReference type="ARBA" id="ARBA00004173"/>
    </source>
</evidence>
<sequence>MASRFYKYANIVKNDTSYARRMTRLSNSIFGEITRPTTSKSMKVVKILSIQPHDKNPMYTHWYPRHVETHQLTAKLREYGLYR</sequence>
<keyword evidence="8" id="KW-1185">Reference proteome</keyword>
<comment type="caution">
    <text evidence="7">The sequence shown here is derived from an EMBL/GenBank/DDBJ whole genome shotgun (WGS) entry which is preliminary data.</text>
</comment>
<dbReference type="GO" id="GO:1990904">
    <property type="term" value="C:ribonucleoprotein complex"/>
    <property type="evidence" value="ECO:0007669"/>
    <property type="project" value="UniProtKB-KW"/>
</dbReference>
<dbReference type="EMBL" id="CAJVCH010023586">
    <property type="protein sequence ID" value="CAG7694891.1"/>
    <property type="molecule type" value="Genomic_DNA"/>
</dbReference>
<accession>A0A8J2J7M2</accession>
<keyword evidence="5" id="KW-0687">Ribonucleoprotein</keyword>
<evidence type="ECO:0000256" key="6">
    <source>
        <dbReference type="ARBA" id="ARBA00035132"/>
    </source>
</evidence>
<evidence type="ECO:0000256" key="4">
    <source>
        <dbReference type="ARBA" id="ARBA00023128"/>
    </source>
</evidence>
<evidence type="ECO:0000256" key="3">
    <source>
        <dbReference type="ARBA" id="ARBA00022980"/>
    </source>
</evidence>
<comment type="similarity">
    <text evidence="2">Belongs to the mitochondrion-specific ribosomal protein mS33 family.</text>
</comment>
<dbReference type="GO" id="GO:0005840">
    <property type="term" value="C:ribosome"/>
    <property type="evidence" value="ECO:0007669"/>
    <property type="project" value="UniProtKB-KW"/>
</dbReference>
<dbReference type="Pfam" id="PF08293">
    <property type="entry name" value="MRP-S33"/>
    <property type="match status" value="1"/>
</dbReference>
<protein>
    <recommendedName>
        <fullName evidence="6">Small ribosomal subunit protein mS33</fullName>
    </recommendedName>
</protein>
<dbReference type="AlphaFoldDB" id="A0A8J2J7M2"/>
<keyword evidence="3" id="KW-0689">Ribosomal protein</keyword>
<evidence type="ECO:0000313" key="8">
    <source>
        <dbReference type="Proteomes" id="UP000708208"/>
    </source>
</evidence>
<dbReference type="OrthoDB" id="5980584at2759"/>
<dbReference type="Proteomes" id="UP000708208">
    <property type="component" value="Unassembled WGS sequence"/>
</dbReference>
<organism evidence="7 8">
    <name type="scientific">Allacma fusca</name>
    <dbReference type="NCBI Taxonomy" id="39272"/>
    <lineage>
        <taxon>Eukaryota</taxon>
        <taxon>Metazoa</taxon>
        <taxon>Ecdysozoa</taxon>
        <taxon>Arthropoda</taxon>
        <taxon>Hexapoda</taxon>
        <taxon>Collembola</taxon>
        <taxon>Symphypleona</taxon>
        <taxon>Sminthuridae</taxon>
        <taxon>Allacma</taxon>
    </lineage>
</organism>
<dbReference type="PANTHER" id="PTHR13362:SF2">
    <property type="entry name" value="SMALL RIBOSOMAL SUBUNIT PROTEIN MS33"/>
    <property type="match status" value="1"/>
</dbReference>
<dbReference type="GO" id="GO:0005739">
    <property type="term" value="C:mitochondrion"/>
    <property type="evidence" value="ECO:0007669"/>
    <property type="project" value="UniProtKB-SubCell"/>
</dbReference>